<dbReference type="GO" id="GO:0004567">
    <property type="term" value="F:beta-mannosidase activity"/>
    <property type="evidence" value="ECO:0007669"/>
    <property type="project" value="UniProtKB-EC"/>
</dbReference>
<dbReference type="Pfam" id="PF22666">
    <property type="entry name" value="Glyco_hydro_2_N2"/>
    <property type="match status" value="1"/>
</dbReference>
<evidence type="ECO:0000313" key="14">
    <source>
        <dbReference type="EMBL" id="KAI6783865.1"/>
    </source>
</evidence>
<keyword evidence="6" id="KW-0326">Glycosidase</keyword>
<protein>
    <recommendedName>
        <fullName evidence="9">Beta-mannosidase B</fullName>
        <ecNumber evidence="3">3.2.1.25</ecNumber>
    </recommendedName>
    <alternativeName>
        <fullName evidence="10">Mannanase B</fullName>
    </alternativeName>
</protein>
<comment type="similarity">
    <text evidence="8">Belongs to the glycosyl hydrolase 2 family. Beta-mannosidase B subfamily.</text>
</comment>
<dbReference type="EMBL" id="JAGIXG020000006">
    <property type="protein sequence ID" value="KAI6783865.1"/>
    <property type="molecule type" value="Genomic_DNA"/>
</dbReference>
<feature type="domain" description="Glycoside hydrolase family 2 immunoglobulin-like beta-sandwich" evidence="11">
    <location>
        <begin position="195"/>
        <end position="304"/>
    </location>
</feature>
<evidence type="ECO:0000256" key="7">
    <source>
        <dbReference type="ARBA" id="ARBA00023326"/>
    </source>
</evidence>
<dbReference type="GO" id="GO:0000272">
    <property type="term" value="P:polysaccharide catabolic process"/>
    <property type="evidence" value="ECO:0007669"/>
    <property type="project" value="UniProtKB-KW"/>
</dbReference>
<evidence type="ECO:0000259" key="11">
    <source>
        <dbReference type="Pfam" id="PF00703"/>
    </source>
</evidence>
<dbReference type="GO" id="GO:0006516">
    <property type="term" value="P:glycoprotein catabolic process"/>
    <property type="evidence" value="ECO:0007669"/>
    <property type="project" value="TreeGrafter"/>
</dbReference>
<evidence type="ECO:0000259" key="12">
    <source>
        <dbReference type="Pfam" id="PF17786"/>
    </source>
</evidence>
<evidence type="ECO:0000313" key="15">
    <source>
        <dbReference type="Proteomes" id="UP001055219"/>
    </source>
</evidence>
<proteinExistence type="inferred from homology"/>
<evidence type="ECO:0000256" key="2">
    <source>
        <dbReference type="ARBA" id="ARBA00004740"/>
    </source>
</evidence>
<dbReference type="AlphaFoldDB" id="A0A9P9Y5S8"/>
<keyword evidence="7" id="KW-0624">Polysaccharide degradation</keyword>
<dbReference type="Pfam" id="PF17786">
    <property type="entry name" value="Mannosidase_ig"/>
    <property type="match status" value="1"/>
</dbReference>
<dbReference type="PANTHER" id="PTHR43730:SF1">
    <property type="entry name" value="BETA-MANNOSIDASE"/>
    <property type="match status" value="1"/>
</dbReference>
<dbReference type="InterPro" id="IPR054593">
    <property type="entry name" value="Beta-mannosidase-like_N2"/>
</dbReference>
<dbReference type="PANTHER" id="PTHR43730">
    <property type="entry name" value="BETA-MANNOSIDASE"/>
    <property type="match status" value="1"/>
</dbReference>
<keyword evidence="5" id="KW-0119">Carbohydrate metabolism</keyword>
<organism evidence="14 15">
    <name type="scientific">Emericellopsis cladophorae</name>
    <dbReference type="NCBI Taxonomy" id="2686198"/>
    <lineage>
        <taxon>Eukaryota</taxon>
        <taxon>Fungi</taxon>
        <taxon>Dikarya</taxon>
        <taxon>Ascomycota</taxon>
        <taxon>Pezizomycotina</taxon>
        <taxon>Sordariomycetes</taxon>
        <taxon>Hypocreomycetidae</taxon>
        <taxon>Hypocreales</taxon>
        <taxon>Bionectriaceae</taxon>
        <taxon>Emericellopsis</taxon>
    </lineage>
</organism>
<comment type="catalytic activity">
    <reaction evidence="1">
        <text>Hydrolysis of terminal, non-reducing beta-D-mannose residues in beta-D-mannosides.</text>
        <dbReference type="EC" id="3.2.1.25"/>
    </reaction>
</comment>
<evidence type="ECO:0000256" key="3">
    <source>
        <dbReference type="ARBA" id="ARBA00012754"/>
    </source>
</evidence>
<dbReference type="InterPro" id="IPR017853">
    <property type="entry name" value="GH"/>
</dbReference>
<accession>A0A9P9Y5S8</accession>
<dbReference type="RefSeq" id="XP_051364721.1">
    <property type="nucleotide sequence ID" value="XM_051503770.1"/>
</dbReference>
<dbReference type="Gene3D" id="2.60.40.10">
    <property type="entry name" value="Immunoglobulins"/>
    <property type="match status" value="1"/>
</dbReference>
<evidence type="ECO:0000259" key="13">
    <source>
        <dbReference type="Pfam" id="PF22666"/>
    </source>
</evidence>
<evidence type="ECO:0000256" key="9">
    <source>
        <dbReference type="ARBA" id="ARBA00041069"/>
    </source>
</evidence>
<dbReference type="SUPFAM" id="SSF51445">
    <property type="entry name" value="(Trans)glycosidases"/>
    <property type="match status" value="1"/>
</dbReference>
<dbReference type="Proteomes" id="UP001055219">
    <property type="component" value="Unassembled WGS sequence"/>
</dbReference>
<sequence length="883" mass="99687">MAATRIELSHGWTFRQQDSQSKDWLSVQRVPTQVHIDLLAHGKIPDPFEDLNERAVQWVGEKSWIYRTSFETPENHARHTHHDLVFEGLDTFATVCLNGTEILKADNMFVSYRVNVAQHLKHSGANNLDIVFESALLRGRELVKQHSHEHNFLVRQTDVGRLPARKAQYNWGWDWGPILMTAGPWKPVFLDSYNVRVQDVWARYELSNDLAHCAGSVVVDVAGNLGPEDEIQLGIYDGDTIVFETKVSSGGAGAIEAPFTMDKPNLWYPLGYGAPSRHLLKATVLSKDQEGAAAASLSKSIGFRRAELVQEADAHGKSFYFRINNIDVFCGGACWIPTDSFQAQIPEKRLRDWVALMAESNQVMLRIWGGGVYEHDALLDACDELGIMILHDFQFACGSYPAYDAFLQTFAVEARQNIRRLRTHPSVVAWAGSNEDYQVQEKYKLGYDYEDKDPAAWRKSSFPARYIYEHLIPQILREEDPHVIYHPSSPWGDGKHTTDPTVGDIHQWNLWHGAMHKYQQVDLLGGRFISEFGMEAFPHLDTLHRMVSDPDQRYPGSMAMDAHNKAIGHERRMMAYVVDNFRLPAPAFSLAAYAHLTQMVQAETMRYAYKIWRRDWQGRKCGGVLVWQLNDCWPTISWAVVDYYLVRKPAFYAIARALRPLDVTVMRKMVDWTQTGDWVDENSALKTGQVDQTLRAKQGVFDVWIASSKVQPVNVQVQLRFVSIATGQEIRERMTQSVTAAPNTTTTVLHRHVAPASIPDSDDATKPFDMSAYDPYVIYAVLKVGGDQVVASDVAWPEPIKFLDLSKRDITFDLTSSSRVTIRAARPVKGFVFEEKPDIKLDDNGFDLVPGADKVVTVEGMDGKDLKYTFIGATGASLSVSGN</sequence>
<evidence type="ECO:0000256" key="10">
    <source>
        <dbReference type="ARBA" id="ARBA00041614"/>
    </source>
</evidence>
<reference evidence="14" key="1">
    <citation type="journal article" date="2021" name="J Fungi (Basel)">
        <title>Genomic and Metabolomic Analyses of the Marine Fungus Emericellopsis cladophorae: Insights into Saltwater Adaptability Mechanisms and Its Biosynthetic Potential.</title>
        <authorList>
            <person name="Goncalves M.F.M."/>
            <person name="Hilario S."/>
            <person name="Van de Peer Y."/>
            <person name="Esteves A.C."/>
            <person name="Alves A."/>
        </authorList>
    </citation>
    <scope>NUCLEOTIDE SEQUENCE</scope>
    <source>
        <strain evidence="14">MUM 19.33</strain>
    </source>
</reference>
<keyword evidence="4" id="KW-0378">Hydrolase</keyword>
<dbReference type="OrthoDB" id="2866996at2759"/>
<feature type="domain" description="Mannosidase Ig/CBM-like" evidence="12">
    <location>
        <begin position="700"/>
        <end position="801"/>
    </location>
</feature>
<dbReference type="FunFam" id="2.60.120.260:FF:000118">
    <property type="entry name" value="Beta-mannosidase B"/>
    <property type="match status" value="1"/>
</dbReference>
<dbReference type="FunFam" id="3.20.20.80:FF:000050">
    <property type="entry name" value="Beta-mannosidase B"/>
    <property type="match status" value="1"/>
</dbReference>
<dbReference type="EC" id="3.2.1.25" evidence="3"/>
<dbReference type="Gene3D" id="2.60.120.260">
    <property type="entry name" value="Galactose-binding domain-like"/>
    <property type="match status" value="1"/>
</dbReference>
<dbReference type="GeneID" id="75828258"/>
<gene>
    <name evidence="14" type="ORF">J7T54_001741</name>
</gene>
<feature type="domain" description="Beta-mannosidase-like galactose-binding" evidence="13">
    <location>
        <begin position="12"/>
        <end position="186"/>
    </location>
</feature>
<dbReference type="InterPro" id="IPR008979">
    <property type="entry name" value="Galactose-bd-like_sf"/>
</dbReference>
<dbReference type="InterPro" id="IPR036156">
    <property type="entry name" value="Beta-gal/glucu_dom_sf"/>
</dbReference>
<evidence type="ECO:0000256" key="4">
    <source>
        <dbReference type="ARBA" id="ARBA00022801"/>
    </source>
</evidence>
<evidence type="ECO:0000256" key="8">
    <source>
        <dbReference type="ARBA" id="ARBA00038429"/>
    </source>
</evidence>
<name>A0A9P9Y5S8_9HYPO</name>
<dbReference type="InterPro" id="IPR013783">
    <property type="entry name" value="Ig-like_fold"/>
</dbReference>
<evidence type="ECO:0000256" key="5">
    <source>
        <dbReference type="ARBA" id="ARBA00023277"/>
    </source>
</evidence>
<dbReference type="InterPro" id="IPR050887">
    <property type="entry name" value="Beta-mannosidase_GH2"/>
</dbReference>
<evidence type="ECO:0000256" key="1">
    <source>
        <dbReference type="ARBA" id="ARBA00000829"/>
    </source>
</evidence>
<dbReference type="Pfam" id="PF00703">
    <property type="entry name" value="Glyco_hydro_2"/>
    <property type="match status" value="1"/>
</dbReference>
<reference evidence="14" key="2">
    <citation type="submission" date="2022-07" db="EMBL/GenBank/DDBJ databases">
        <authorList>
            <person name="Goncalves M.F.M."/>
            <person name="Hilario S."/>
            <person name="Van De Peer Y."/>
            <person name="Esteves A.C."/>
            <person name="Alves A."/>
        </authorList>
    </citation>
    <scope>NUCLEOTIDE SEQUENCE</scope>
    <source>
        <strain evidence="14">MUM 19.33</strain>
    </source>
</reference>
<dbReference type="InterPro" id="IPR006102">
    <property type="entry name" value="Ig-like_GH2"/>
</dbReference>
<comment type="pathway">
    <text evidence="2">Glycan metabolism; N-glycan degradation.</text>
</comment>
<dbReference type="InterPro" id="IPR041447">
    <property type="entry name" value="Mannosidase_ig"/>
</dbReference>
<dbReference type="SUPFAM" id="SSF49303">
    <property type="entry name" value="beta-Galactosidase/glucuronidase domain"/>
    <property type="match status" value="2"/>
</dbReference>
<keyword evidence="15" id="KW-1185">Reference proteome</keyword>
<evidence type="ECO:0000256" key="6">
    <source>
        <dbReference type="ARBA" id="ARBA00023295"/>
    </source>
</evidence>
<comment type="caution">
    <text evidence="14">The sequence shown here is derived from an EMBL/GenBank/DDBJ whole genome shotgun (WGS) entry which is preliminary data.</text>
</comment>
<dbReference type="Gene3D" id="3.20.20.80">
    <property type="entry name" value="Glycosidases"/>
    <property type="match status" value="1"/>
</dbReference>
<dbReference type="SUPFAM" id="SSF49785">
    <property type="entry name" value="Galactose-binding domain-like"/>
    <property type="match status" value="1"/>
</dbReference>